<dbReference type="Pfam" id="PF05962">
    <property type="entry name" value="HutD"/>
    <property type="match status" value="1"/>
</dbReference>
<dbReference type="InterPro" id="IPR014710">
    <property type="entry name" value="RmlC-like_jellyroll"/>
</dbReference>
<dbReference type="SUPFAM" id="SSF51182">
    <property type="entry name" value="RmlC-like cupins"/>
    <property type="match status" value="1"/>
</dbReference>
<name>A0A2W5QUT8_ANCNO</name>
<reference evidence="1 2" key="1">
    <citation type="submission" date="2017-08" db="EMBL/GenBank/DDBJ databases">
        <title>Infants hospitalized years apart are colonized by the same room-sourced microbial strains.</title>
        <authorList>
            <person name="Brooks B."/>
            <person name="Olm M.R."/>
            <person name="Firek B.A."/>
            <person name="Baker R."/>
            <person name="Thomas B.C."/>
            <person name="Morowitz M.J."/>
            <person name="Banfield J.F."/>
        </authorList>
    </citation>
    <scope>NUCLEOTIDE SEQUENCE [LARGE SCALE GENOMIC DNA]</scope>
    <source>
        <strain evidence="1">S2_005_001_R2_27</strain>
    </source>
</reference>
<sequence>MSWLRVLKAADYKTTPWKNGGGVTQDILLLPEDSTQENFDIRLSLAPIVSEGPFSSFPGIDRHITLLSQERLDLVFAQETRSLKRLEPLYFDSVQQPMSKLPDGMARVLNVMTRRGRWHAQVMPASGGKEPLLAAPDGGLVILHAVTGVWQVGHSLGAALVHPGETLVSREEATLHASCDASGEAVVAFLSPTGPR</sequence>
<dbReference type="Proteomes" id="UP000248887">
    <property type="component" value="Unassembled WGS sequence"/>
</dbReference>
<accession>A0A2W5QUT8</accession>
<protein>
    <recommendedName>
        <fullName evidence="3">HutD-family protein</fullName>
    </recommendedName>
</protein>
<gene>
    <name evidence="1" type="ORF">DI549_16815</name>
</gene>
<evidence type="ECO:0000313" key="2">
    <source>
        <dbReference type="Proteomes" id="UP000248887"/>
    </source>
</evidence>
<dbReference type="InterPro" id="IPR010282">
    <property type="entry name" value="Uncharacterised_HutD/Ves"/>
</dbReference>
<organism evidence="1 2">
    <name type="scientific">Ancylobacter novellus</name>
    <name type="common">Thiobacillus novellus</name>
    <dbReference type="NCBI Taxonomy" id="921"/>
    <lineage>
        <taxon>Bacteria</taxon>
        <taxon>Pseudomonadati</taxon>
        <taxon>Pseudomonadota</taxon>
        <taxon>Alphaproteobacteria</taxon>
        <taxon>Hyphomicrobiales</taxon>
        <taxon>Xanthobacteraceae</taxon>
        <taxon>Ancylobacter</taxon>
    </lineage>
</organism>
<dbReference type="PANTHER" id="PTHR37943">
    <property type="entry name" value="PROTEIN VES"/>
    <property type="match status" value="1"/>
</dbReference>
<comment type="caution">
    <text evidence="1">The sequence shown here is derived from an EMBL/GenBank/DDBJ whole genome shotgun (WGS) entry which is preliminary data.</text>
</comment>
<dbReference type="Gene3D" id="2.60.120.10">
    <property type="entry name" value="Jelly Rolls"/>
    <property type="match status" value="1"/>
</dbReference>
<evidence type="ECO:0000313" key="1">
    <source>
        <dbReference type="EMBL" id="PZQ80554.1"/>
    </source>
</evidence>
<dbReference type="InterPro" id="IPR011051">
    <property type="entry name" value="RmlC_Cupin_sf"/>
</dbReference>
<dbReference type="AlphaFoldDB" id="A0A2W5QUT8"/>
<dbReference type="PANTHER" id="PTHR37943:SF1">
    <property type="entry name" value="PROTEIN VES"/>
    <property type="match status" value="1"/>
</dbReference>
<dbReference type="EMBL" id="QFQD01000062">
    <property type="protein sequence ID" value="PZQ80554.1"/>
    <property type="molecule type" value="Genomic_DNA"/>
</dbReference>
<evidence type="ECO:0008006" key="3">
    <source>
        <dbReference type="Google" id="ProtNLM"/>
    </source>
</evidence>
<proteinExistence type="predicted"/>